<proteinExistence type="predicted"/>
<dbReference type="EMBL" id="ML976017">
    <property type="protein sequence ID" value="KAF1944414.1"/>
    <property type="molecule type" value="Genomic_DNA"/>
</dbReference>
<keyword evidence="2" id="KW-1185">Reference proteome</keyword>
<dbReference type="Proteomes" id="UP000800038">
    <property type="component" value="Unassembled WGS sequence"/>
</dbReference>
<gene>
    <name evidence="1" type="ORF">EJ02DRAFT_481962</name>
</gene>
<name>A0A6A5SXG9_9PLEO</name>
<evidence type="ECO:0000313" key="1">
    <source>
        <dbReference type="EMBL" id="KAF1944414.1"/>
    </source>
</evidence>
<sequence length="177" mass="19848">MILPTLRLAPLQRLPTILHIPSKRAFSLLPSSSTPSNQPRIFDPIRQPNDLHTLTLLSAADNRTLITLWTTSYCATCQVVTPLIRRLIEDEQVGGGAGLGFAEVLLDSSLIEHLPLTYRISSVPTLLAFSRLEAQFDTRVTRVEDLSDEGFLREWLRREAQREGRRGGGKGGWFGWL</sequence>
<evidence type="ECO:0008006" key="3">
    <source>
        <dbReference type="Google" id="ProtNLM"/>
    </source>
</evidence>
<accession>A0A6A5SXG9</accession>
<organism evidence="1 2">
    <name type="scientific">Clathrospora elynae</name>
    <dbReference type="NCBI Taxonomy" id="706981"/>
    <lineage>
        <taxon>Eukaryota</taxon>
        <taxon>Fungi</taxon>
        <taxon>Dikarya</taxon>
        <taxon>Ascomycota</taxon>
        <taxon>Pezizomycotina</taxon>
        <taxon>Dothideomycetes</taxon>
        <taxon>Pleosporomycetidae</taxon>
        <taxon>Pleosporales</taxon>
        <taxon>Diademaceae</taxon>
        <taxon>Clathrospora</taxon>
    </lineage>
</organism>
<dbReference type="OrthoDB" id="19690at2759"/>
<reference evidence="1" key="1">
    <citation type="journal article" date="2020" name="Stud. Mycol.">
        <title>101 Dothideomycetes genomes: a test case for predicting lifestyles and emergence of pathogens.</title>
        <authorList>
            <person name="Haridas S."/>
            <person name="Albert R."/>
            <person name="Binder M."/>
            <person name="Bloem J."/>
            <person name="Labutti K."/>
            <person name="Salamov A."/>
            <person name="Andreopoulos B."/>
            <person name="Baker S."/>
            <person name="Barry K."/>
            <person name="Bills G."/>
            <person name="Bluhm B."/>
            <person name="Cannon C."/>
            <person name="Castanera R."/>
            <person name="Culley D."/>
            <person name="Daum C."/>
            <person name="Ezra D."/>
            <person name="Gonzalez J."/>
            <person name="Henrissat B."/>
            <person name="Kuo A."/>
            <person name="Liang C."/>
            <person name="Lipzen A."/>
            <person name="Lutzoni F."/>
            <person name="Magnuson J."/>
            <person name="Mondo S."/>
            <person name="Nolan M."/>
            <person name="Ohm R."/>
            <person name="Pangilinan J."/>
            <person name="Park H.-J."/>
            <person name="Ramirez L."/>
            <person name="Alfaro M."/>
            <person name="Sun H."/>
            <person name="Tritt A."/>
            <person name="Yoshinaga Y."/>
            <person name="Zwiers L.-H."/>
            <person name="Turgeon B."/>
            <person name="Goodwin S."/>
            <person name="Spatafora J."/>
            <person name="Crous P."/>
            <person name="Grigoriev I."/>
        </authorList>
    </citation>
    <scope>NUCLEOTIDE SEQUENCE</scope>
    <source>
        <strain evidence="1">CBS 161.51</strain>
    </source>
</reference>
<dbReference type="InterPro" id="IPR036249">
    <property type="entry name" value="Thioredoxin-like_sf"/>
</dbReference>
<dbReference type="SUPFAM" id="SSF52833">
    <property type="entry name" value="Thioredoxin-like"/>
    <property type="match status" value="1"/>
</dbReference>
<protein>
    <recommendedName>
        <fullName evidence="3">Thioredoxin domain-containing protein</fullName>
    </recommendedName>
</protein>
<dbReference type="AlphaFoldDB" id="A0A6A5SXG9"/>
<evidence type="ECO:0000313" key="2">
    <source>
        <dbReference type="Proteomes" id="UP000800038"/>
    </source>
</evidence>